<evidence type="ECO:0000313" key="1">
    <source>
        <dbReference type="EMBL" id="WAC10753.1"/>
    </source>
</evidence>
<name>A0A9E8N8J8_9BACT</name>
<dbReference type="RefSeq" id="WP_244822516.1">
    <property type="nucleotide sequence ID" value="NZ_CP112998.1"/>
</dbReference>
<dbReference type="Proteomes" id="UP001164653">
    <property type="component" value="Chromosome"/>
</dbReference>
<dbReference type="AlphaFoldDB" id="A0A9E8N8J8"/>
<gene>
    <name evidence="1" type="ORF">ON006_23790</name>
</gene>
<protein>
    <submittedName>
        <fullName evidence="1">Uncharacterized protein</fullName>
    </submittedName>
</protein>
<proteinExistence type="predicted"/>
<keyword evidence="2" id="KW-1185">Reference proteome</keyword>
<reference evidence="1" key="1">
    <citation type="submission" date="2022-11" db="EMBL/GenBank/DDBJ databases">
        <title>Dyadobacter pollutisoli sp. nov., isolated from plastic dumped soil.</title>
        <authorList>
            <person name="Kim J.M."/>
            <person name="Kim K.R."/>
            <person name="Lee J.K."/>
            <person name="Hao L."/>
            <person name="Jeon C.O."/>
        </authorList>
    </citation>
    <scope>NUCLEOTIDE SEQUENCE</scope>
    <source>
        <strain evidence="1">U1</strain>
    </source>
</reference>
<sequence>MADAVVHVSTNMQLAAEYYQRCGLDVMGPARITTGSIINFSSLEELIDHMISRNELYQIIVSHGSSTHGLLTPFVRGGSHNATGGMMQDLAKLAHDSVFFLLGRAHLPNDNALVKDAALKMGVRAEVVVRIAEKLVSLRKKKMIVLIRGCNIGANETMLKAYKLAFGSMMISAPKCRMFFLRIRPHLPARGQTMSGLSSGRATTANTRRKFFQQPTLGNVTSPIIIDVRDIDGHTRVDNESFMSDTGATNAWAKEFNKEWNGGLPNSFILPVMWDNDESSYHCPNEMGYRMKLTFV</sequence>
<evidence type="ECO:0000313" key="2">
    <source>
        <dbReference type="Proteomes" id="UP001164653"/>
    </source>
</evidence>
<dbReference type="KEGG" id="dpf:ON006_23790"/>
<accession>A0A9E8N8J8</accession>
<organism evidence="1 2">
    <name type="scientific">Dyadobacter pollutisoli</name>
    <dbReference type="NCBI Taxonomy" id="2910158"/>
    <lineage>
        <taxon>Bacteria</taxon>
        <taxon>Pseudomonadati</taxon>
        <taxon>Bacteroidota</taxon>
        <taxon>Cytophagia</taxon>
        <taxon>Cytophagales</taxon>
        <taxon>Spirosomataceae</taxon>
        <taxon>Dyadobacter</taxon>
    </lineage>
</organism>
<dbReference type="EMBL" id="CP112998">
    <property type="protein sequence ID" value="WAC10753.1"/>
    <property type="molecule type" value="Genomic_DNA"/>
</dbReference>